<keyword evidence="10" id="KW-1185">Reference proteome</keyword>
<dbReference type="GO" id="GO:0045087">
    <property type="term" value="P:innate immune response"/>
    <property type="evidence" value="ECO:0007669"/>
    <property type="project" value="UniProtKB-KW"/>
</dbReference>
<dbReference type="GO" id="GO:0005737">
    <property type="term" value="C:cytoplasm"/>
    <property type="evidence" value="ECO:0007669"/>
    <property type="project" value="UniProtKB-ARBA"/>
</dbReference>
<dbReference type="SUPFAM" id="SSF57850">
    <property type="entry name" value="RING/U-box"/>
    <property type="match status" value="1"/>
</dbReference>
<gene>
    <name evidence="9" type="ORF">WMY93_031286</name>
</gene>
<evidence type="ECO:0000313" key="9">
    <source>
        <dbReference type="EMBL" id="KAK7878065.1"/>
    </source>
</evidence>
<keyword evidence="1" id="KW-0399">Innate immunity</keyword>
<dbReference type="InterPro" id="IPR013083">
    <property type="entry name" value="Znf_RING/FYVE/PHD"/>
</dbReference>
<dbReference type="InterPro" id="IPR006574">
    <property type="entry name" value="PRY"/>
</dbReference>
<accession>A0AAW0MFY0</accession>
<organism evidence="9 10">
    <name type="scientific">Mugilogobius chulae</name>
    <name type="common">yellowstripe goby</name>
    <dbReference type="NCBI Taxonomy" id="88201"/>
    <lineage>
        <taxon>Eukaryota</taxon>
        <taxon>Metazoa</taxon>
        <taxon>Chordata</taxon>
        <taxon>Craniata</taxon>
        <taxon>Vertebrata</taxon>
        <taxon>Euteleostomi</taxon>
        <taxon>Actinopterygii</taxon>
        <taxon>Neopterygii</taxon>
        <taxon>Teleostei</taxon>
        <taxon>Neoteleostei</taxon>
        <taxon>Acanthomorphata</taxon>
        <taxon>Gobiaria</taxon>
        <taxon>Gobiiformes</taxon>
        <taxon>Gobioidei</taxon>
        <taxon>Gobiidae</taxon>
        <taxon>Gobionellinae</taxon>
        <taxon>Mugilogobius</taxon>
    </lineage>
</organism>
<evidence type="ECO:0000256" key="3">
    <source>
        <dbReference type="ARBA" id="ARBA00022771"/>
    </source>
</evidence>
<evidence type="ECO:0000256" key="5">
    <source>
        <dbReference type="ARBA" id="ARBA00022859"/>
    </source>
</evidence>
<dbReference type="SUPFAM" id="SSF49899">
    <property type="entry name" value="Concanavalin A-like lectins/glucanases"/>
    <property type="match status" value="1"/>
</dbReference>
<dbReference type="PROSITE" id="PS50089">
    <property type="entry name" value="ZF_RING_2"/>
    <property type="match status" value="1"/>
</dbReference>
<dbReference type="PANTHER" id="PTHR25465:SF5">
    <property type="entry name" value="E3 UBIQUITIN_ISG15 LIGASE TRIM25-RELATED"/>
    <property type="match status" value="1"/>
</dbReference>
<dbReference type="SMART" id="SM00184">
    <property type="entry name" value="RING"/>
    <property type="match status" value="1"/>
</dbReference>
<dbReference type="EMBL" id="JBBPFD010000631">
    <property type="protein sequence ID" value="KAK7878065.1"/>
    <property type="molecule type" value="Genomic_DNA"/>
</dbReference>
<dbReference type="PROSITE" id="PS50188">
    <property type="entry name" value="B302_SPRY"/>
    <property type="match status" value="1"/>
</dbReference>
<evidence type="ECO:0000256" key="6">
    <source>
        <dbReference type="PROSITE-ProRule" id="PRU00175"/>
    </source>
</evidence>
<evidence type="ECO:0000259" key="8">
    <source>
        <dbReference type="PROSITE" id="PS50188"/>
    </source>
</evidence>
<dbReference type="PANTHER" id="PTHR25465">
    <property type="entry name" value="B-BOX DOMAIN CONTAINING"/>
    <property type="match status" value="1"/>
</dbReference>
<dbReference type="InterPro" id="IPR001870">
    <property type="entry name" value="B30.2/SPRY"/>
</dbReference>
<dbReference type="Gene3D" id="3.30.40.10">
    <property type="entry name" value="Zinc/RING finger domain, C3HC4 (zinc finger)"/>
    <property type="match status" value="1"/>
</dbReference>
<name>A0AAW0MFY0_9GOBI</name>
<feature type="domain" description="B30.2/SPRY" evidence="8">
    <location>
        <begin position="90"/>
        <end position="278"/>
    </location>
</feature>
<dbReference type="PRINTS" id="PR01407">
    <property type="entry name" value="BUTYPHLNCDUF"/>
</dbReference>
<dbReference type="InterPro" id="IPR043136">
    <property type="entry name" value="B30.2/SPRY_sf"/>
</dbReference>
<keyword evidence="5" id="KW-0391">Immunity</keyword>
<sequence length="280" mass="32141">MARSSVDPAALSCSVCLEELKEPVTIPCGHSYCSSCINSHWDTEETERKVYSCPQCRHSFSPRPVPYKSIMLAVLVEELKKCGLTADHRYTQKNPLPRCRDDFLRYARDITMDLNTTSKKLMLSDGNRRVTNVGKKQSYPADPDRFEVYQVLSAEELTGRCYWEVEWRGLVRITAAYRDTDRHKWFGNNEKSWALFCYRDGFSFVFNRGWSKISGPVRSRIGVYLDHSAGALSFYSVQGQTMRLLHKVHTQFTRPLHAGVYVGLNSTAHFSKLKETLSQD</sequence>
<reference evidence="10" key="1">
    <citation type="submission" date="2024-04" db="EMBL/GenBank/DDBJ databases">
        <title>Salinicola lusitanus LLJ914,a marine bacterium isolated from the Okinawa Trough.</title>
        <authorList>
            <person name="Li J."/>
        </authorList>
    </citation>
    <scope>NUCLEOTIDE SEQUENCE [LARGE SCALE GENOMIC DNA]</scope>
</reference>
<feature type="domain" description="RING-type" evidence="7">
    <location>
        <begin position="13"/>
        <end position="57"/>
    </location>
</feature>
<dbReference type="GO" id="GO:0008270">
    <property type="term" value="F:zinc ion binding"/>
    <property type="evidence" value="ECO:0007669"/>
    <property type="project" value="UniProtKB-KW"/>
</dbReference>
<evidence type="ECO:0000256" key="4">
    <source>
        <dbReference type="ARBA" id="ARBA00022833"/>
    </source>
</evidence>
<keyword evidence="3 6" id="KW-0863">Zinc-finger</keyword>
<dbReference type="Pfam" id="PF15227">
    <property type="entry name" value="zf-C3HC4_4"/>
    <property type="match status" value="1"/>
</dbReference>
<dbReference type="InterPro" id="IPR001841">
    <property type="entry name" value="Znf_RING"/>
</dbReference>
<dbReference type="Gene3D" id="2.60.120.920">
    <property type="match status" value="1"/>
</dbReference>
<dbReference type="InterPro" id="IPR017907">
    <property type="entry name" value="Znf_RING_CS"/>
</dbReference>
<dbReference type="InterPro" id="IPR013320">
    <property type="entry name" value="ConA-like_dom_sf"/>
</dbReference>
<evidence type="ECO:0000256" key="1">
    <source>
        <dbReference type="ARBA" id="ARBA00022588"/>
    </source>
</evidence>
<dbReference type="AlphaFoldDB" id="A0AAW0MFY0"/>
<dbReference type="InterPro" id="IPR003879">
    <property type="entry name" value="Butyrophylin_SPRY"/>
</dbReference>
<dbReference type="Pfam" id="PF13765">
    <property type="entry name" value="PRY"/>
    <property type="match status" value="1"/>
</dbReference>
<comment type="caution">
    <text evidence="9">The sequence shown here is derived from an EMBL/GenBank/DDBJ whole genome shotgun (WGS) entry which is preliminary data.</text>
</comment>
<dbReference type="Proteomes" id="UP001460270">
    <property type="component" value="Unassembled WGS sequence"/>
</dbReference>
<evidence type="ECO:0000313" key="10">
    <source>
        <dbReference type="Proteomes" id="UP001460270"/>
    </source>
</evidence>
<dbReference type="InterPro" id="IPR003877">
    <property type="entry name" value="SPRY_dom"/>
</dbReference>
<evidence type="ECO:0000259" key="7">
    <source>
        <dbReference type="PROSITE" id="PS50089"/>
    </source>
</evidence>
<dbReference type="InterPro" id="IPR051051">
    <property type="entry name" value="E3_ubiq-ligase_TRIM/RNF"/>
</dbReference>
<dbReference type="SMART" id="SM00589">
    <property type="entry name" value="PRY"/>
    <property type="match status" value="1"/>
</dbReference>
<keyword evidence="4" id="KW-0862">Zinc</keyword>
<keyword evidence="2" id="KW-0479">Metal-binding</keyword>
<protein>
    <submittedName>
        <fullName evidence="9">Uncharacterized protein</fullName>
    </submittedName>
</protein>
<dbReference type="PROSITE" id="PS00518">
    <property type="entry name" value="ZF_RING_1"/>
    <property type="match status" value="1"/>
</dbReference>
<dbReference type="Pfam" id="PF00622">
    <property type="entry name" value="SPRY"/>
    <property type="match status" value="1"/>
</dbReference>
<proteinExistence type="predicted"/>
<evidence type="ECO:0000256" key="2">
    <source>
        <dbReference type="ARBA" id="ARBA00022723"/>
    </source>
</evidence>